<evidence type="ECO:0000313" key="1">
    <source>
        <dbReference type="EMBL" id="NWJ44033.1"/>
    </source>
</evidence>
<dbReference type="Proteomes" id="UP000523105">
    <property type="component" value="Unassembled WGS sequence"/>
</dbReference>
<comment type="caution">
    <text evidence="1">The sequence shown here is derived from an EMBL/GenBank/DDBJ whole genome shotgun (WGS) entry which is preliminary data.</text>
</comment>
<dbReference type="InterPro" id="IPR015943">
    <property type="entry name" value="WD40/YVTN_repeat-like_dom_sf"/>
</dbReference>
<dbReference type="InterPro" id="IPR011047">
    <property type="entry name" value="Quinoprotein_ADH-like_sf"/>
</dbReference>
<accession>A0A7K4MR19</accession>
<dbReference type="Gene3D" id="2.60.40.4070">
    <property type="match status" value="1"/>
</dbReference>
<sequence>MKYPLILFLLILSVLLSQIPIDYKFSTDIILNRYENITEDGLSSNIIVDIRPFDSTYFFLSTNSGLSYVHIHDLHPDSVSFGSFNRDSISLPRGGAPALAVRETIIAISGLLDTTAVTGKELMGTGISYSIDEGENWFYLSQPKDDIPVTGKYQTINWGAQDISALAVTTEINNISYDLAIGGDYIYAASWAGGLRRFGPLYSEQKTWQIIPLPMDSDSSLICGAIDLETYELNPNDPVNGGNHNHKGFSVYVDDNTVWTGTANGINKGIIEEDCINWEHHYTSTWNNISGNWVIGFTNQKLENGTDRLWAITWAGEGNNEIHALSYTDDGGETWQITSPSGESEKVYNLYANENRIWAATASGLYVSEDGEHWEKYSRPIDALTGEEILSESVLAVYNQDNWLWVGTIDGISIIENDTITTIHRFWEPANPFSAYPNPFLINDYNQVDGDGHVRFIYFNPDNYKGTIDIFDFAMDKVIQLINPHTIDNESELIWNGKNEYGDKIANGVYFCRLSLNGEYYWTKLAVIN</sequence>
<protein>
    <recommendedName>
        <fullName evidence="3">Exo-alpha-sialidase</fullName>
    </recommendedName>
</protein>
<name>A0A7K4MR19_9ARCH</name>
<reference evidence="1 2" key="1">
    <citation type="journal article" date="2019" name="Environ. Microbiol.">
        <title>Genomics insights into ecotype formation of ammonia-oxidizing archaea in the deep ocean.</title>
        <authorList>
            <person name="Wang Y."/>
            <person name="Huang J.M."/>
            <person name="Cui G.J."/>
            <person name="Nunoura T."/>
            <person name="Takaki Y."/>
            <person name="Li W.L."/>
            <person name="Li J."/>
            <person name="Gao Z.M."/>
            <person name="Takai K."/>
            <person name="Zhang A.Q."/>
            <person name="Stepanauskas R."/>
        </authorList>
    </citation>
    <scope>NUCLEOTIDE SEQUENCE [LARGE SCALE GENOMIC DNA]</scope>
    <source>
        <strain evidence="1 2">L15b</strain>
    </source>
</reference>
<gene>
    <name evidence="1" type="ORF">HX837_07535</name>
</gene>
<dbReference type="SUPFAM" id="SSF50998">
    <property type="entry name" value="Quinoprotein alcohol dehydrogenase-like"/>
    <property type="match status" value="1"/>
</dbReference>
<organism evidence="1 2">
    <name type="scientific">Marine Group I thaumarchaeote</name>
    <dbReference type="NCBI Taxonomy" id="2511932"/>
    <lineage>
        <taxon>Archaea</taxon>
        <taxon>Nitrososphaerota</taxon>
        <taxon>Marine Group I</taxon>
    </lineage>
</organism>
<proteinExistence type="predicted"/>
<dbReference type="Gene3D" id="2.130.10.10">
    <property type="entry name" value="YVTN repeat-like/Quinoprotein amine dehydrogenase"/>
    <property type="match status" value="1"/>
</dbReference>
<evidence type="ECO:0000313" key="2">
    <source>
        <dbReference type="Proteomes" id="UP000523105"/>
    </source>
</evidence>
<dbReference type="AlphaFoldDB" id="A0A7K4MR19"/>
<dbReference type="EMBL" id="JACASV010000093">
    <property type="protein sequence ID" value="NWJ44033.1"/>
    <property type="molecule type" value="Genomic_DNA"/>
</dbReference>
<evidence type="ECO:0008006" key="3">
    <source>
        <dbReference type="Google" id="ProtNLM"/>
    </source>
</evidence>